<protein>
    <recommendedName>
        <fullName evidence="3">Ubiquitin-like protease family profile domain-containing protein</fullName>
    </recommendedName>
</protein>
<dbReference type="SUPFAM" id="SSF54001">
    <property type="entry name" value="Cysteine proteinases"/>
    <property type="match status" value="1"/>
</dbReference>
<organism evidence="1 2">
    <name type="scientific">Mytilus coruscus</name>
    <name type="common">Sea mussel</name>
    <dbReference type="NCBI Taxonomy" id="42192"/>
    <lineage>
        <taxon>Eukaryota</taxon>
        <taxon>Metazoa</taxon>
        <taxon>Spiralia</taxon>
        <taxon>Lophotrochozoa</taxon>
        <taxon>Mollusca</taxon>
        <taxon>Bivalvia</taxon>
        <taxon>Autobranchia</taxon>
        <taxon>Pteriomorphia</taxon>
        <taxon>Mytilida</taxon>
        <taxon>Mytiloidea</taxon>
        <taxon>Mytilidae</taxon>
        <taxon>Mytilinae</taxon>
        <taxon>Mytilus</taxon>
    </lineage>
</organism>
<dbReference type="OrthoDB" id="6141371at2759"/>
<dbReference type="Proteomes" id="UP000507470">
    <property type="component" value="Unassembled WGS sequence"/>
</dbReference>
<evidence type="ECO:0000313" key="2">
    <source>
        <dbReference type="Proteomes" id="UP000507470"/>
    </source>
</evidence>
<name>A0A6J8AQZ3_MYTCO</name>
<keyword evidence="2" id="KW-1185">Reference proteome</keyword>
<evidence type="ECO:0000313" key="1">
    <source>
        <dbReference type="EMBL" id="CAC5371809.1"/>
    </source>
</evidence>
<dbReference type="AlphaFoldDB" id="A0A6J8AQZ3"/>
<gene>
    <name evidence="1" type="ORF">MCOR_10136</name>
</gene>
<proteinExistence type="predicted"/>
<accession>A0A6J8AQZ3</accession>
<dbReference type="Gene3D" id="3.40.395.10">
    <property type="entry name" value="Adenoviral Proteinase, Chain A"/>
    <property type="match status" value="1"/>
</dbReference>
<dbReference type="EMBL" id="CACVKT020001809">
    <property type="protein sequence ID" value="CAC5371809.1"/>
    <property type="molecule type" value="Genomic_DNA"/>
</dbReference>
<reference evidence="1 2" key="1">
    <citation type="submission" date="2020-06" db="EMBL/GenBank/DDBJ databases">
        <authorList>
            <person name="Li R."/>
            <person name="Bekaert M."/>
        </authorList>
    </citation>
    <scope>NUCLEOTIDE SEQUENCE [LARGE SCALE GENOMIC DNA]</scope>
    <source>
        <strain evidence="2">wild</strain>
    </source>
</reference>
<dbReference type="InterPro" id="IPR038765">
    <property type="entry name" value="Papain-like_cys_pep_sf"/>
</dbReference>
<evidence type="ECO:0008006" key="3">
    <source>
        <dbReference type="Google" id="ProtNLM"/>
    </source>
</evidence>
<sequence>MDLSDNSGWIQLDECRGYASNIHQAEEVRKTFEVSKRLFISERHNRGIRRNPSFSLEWSIVTRKHRKQLDSSACGVFTLKFAEHVLTDNDFMFDSSKRAIRASRHIIGQILCDNSVKGLSKQQQPKAMPPRPKLRKPKLKTCLQCQSLTSAMCDDFDTMPMTITRGFSSVKGQNLATLFDVHVKHKLKEVIEMTELQGNARQAKELYALVLAEFSEWKIKSIQ</sequence>